<feature type="signal peptide" evidence="2">
    <location>
        <begin position="1"/>
        <end position="22"/>
    </location>
</feature>
<evidence type="ECO:0000313" key="5">
    <source>
        <dbReference type="Proteomes" id="UP001207742"/>
    </source>
</evidence>
<feature type="domain" description="IPT/TIG" evidence="3">
    <location>
        <begin position="1563"/>
        <end position="1644"/>
    </location>
</feature>
<dbReference type="PANTHER" id="PTHR44103:SF1">
    <property type="entry name" value="PROPROTEIN CONVERTASE P"/>
    <property type="match status" value="1"/>
</dbReference>
<dbReference type="SUPFAM" id="SSF69318">
    <property type="entry name" value="Integrin alpha N-terminal domain"/>
    <property type="match status" value="5"/>
</dbReference>
<dbReference type="Gene3D" id="2.60.40.10">
    <property type="entry name" value="Immunoglobulins"/>
    <property type="match status" value="20"/>
</dbReference>
<gene>
    <name evidence="4" type="ORF">OL497_20925</name>
</gene>
<evidence type="ECO:0000256" key="2">
    <source>
        <dbReference type="SAM" id="SignalP"/>
    </source>
</evidence>
<feature type="chain" id="PRO_5046781893" evidence="2">
    <location>
        <begin position="23"/>
        <end position="2816"/>
    </location>
</feature>
<sequence length="2816" mass="292595">MNQLKRFLLLLIPTIAFLQSYAQYVSIDGFAPLADYTGGTVTIFGNGFGSNPPAHTVYFGPAKAYVKSVGMFGLEVIVPHGTGYGPVSVSYNGYTSYSANPFTPRTNWINVASHSYTNSGEYTLSTGFTRYAGLCDMDADGKPDIVGVQCAANGQKNELFILHNKMETEGPAEYQYNAVSNTIADPKGMVLEDIDNDGLRDIVVASGKGTVSIFMNTSVKGNLQFRELSVPLGTIPLGIQIGDFDKDKLSDMAILTATNQIRFYKNKSTYGNIQFASTDSVEVGRGNGYLLRWDIDRDGRPDIISVNETDNTISILINTSEYNAMSFAPVKTVAVGQQPVCVKVADLNNDYVQEIIVGNAGSQSLSIIRAQNVNGQTDYTTVQTIPVGVAMNDIQLTDFNGDRNLDLALSNRAAQGPVLLALNGSDQGGNISFLPFVQVPSGGNGQQLIVGDINLDNSPDIVTAGSTVISLLHTGKIPEVQRFTPATSGRGEATMIIGSSFDYATSVTFGGTPADSFRVVNADTIIAYVGKGQSGNITVTTPIGTSSIGGFVFNEQPVIRKVTPLAAKTGDTILIEGVNLDNTTNVTFGGEPASFFRINTAVSISAVVGAGYSGDIKVFNTNDSAVYNGFVVKATPVISSFTPLSARSGDTIHIYGYNFAHIKAITIGGVPADTFGGVSPGRLIAIVGSGATGDIVVTTAYGTDSKSGFSYSDFPAIIQVAPMAGDNSTTITITGNNFNKVTAVSFGGVPATSFTIVSPTTITAIPGNGNNGKVMVTNAAGTAVKEGFTYTSTPFITAITPARSSNGATVRISGAKFSGITAVTIGNVAATTYTVEADTVITATTGAFAPGKWTVAVSNETHTATYNYFYNGPIIHSFSPASGAAGSLVTINGANFNTDPLRNIVYFGATKAVVKSATTGTLVVAVPTGALPEPISVASDGLIAYTANAFLPTFQGTDSALTAGSFAAPIQIDGVASISNIFITDLDGDSLPDIFLTRKYDRSFSVFRNNGSYGVVSFDAKKDFYGGYDSQIAAVADFNGDGLSDVAAESLYGNDIGIFRNTSTIGNISFYEDQRFNSGKVTAMAAADLDGDGSAELVTGSTSAQQLRIYANQGTRDGVSLRAITDVLIAGFCNGITIADVDGDGRPDIMLPNSAGHFISILRNTSTPGHLSFAPFQNLRIDGGSSEVLLKDMDGDNKPDLIFLFNKEVGIFKNNSRPGKIAFTDRITAHIGRNAGFLTVADFDGDNLLDVAVGNEGITLFKNTSSNGQISLATGVFIKEYIAGITSGDLNGDGKPDLIGINYAYTKHRLSIYKNNAAKHKEPLISTITPNRAIAGDTVIIRGKHFIGATAVGLGGISVAAYKVLADSVIKAVVAAGKTGYVHVTTPYGTATLAGFVSPPHITAFTPASGKIGDTITITGSGLNSAYLIAFGRSPEQVDASYTKALSPTTVKAVVGDGASGNIYIYGNDGVDSISGFTFIPPPPEITSFTPQPANSGAAVTITGKYFTHVSSVKFGGVPADSVIILSDKKMIVIVGKGASGEVTLTSPTGTGSRSGFICLPGSPQITGFTPDKGNIGTRVTIRGRYFHTTPDKNTVYFGAVRAVVLEATDTTLTVSVPLGASHQPITVTANGLTAQASKAFTVTFAGGVLNAGSFVKSASYQIGSFPANLQAHDLDGDQQVDLVAAYVHGSGVKSVLQNKGGATFGAVQTTPIGISITDAELTDMDGDGNRDLVVSQGADFLSVGVSRNISVPGKISFDTHKMLELISLADNRMTTGDIDGDGRPDVYVMSLNGKSARIGRNISTDSTMKLEELGYMGFSFGAFAATICDMDGDGRREILTAAPGDGGVVIYTNNSLRGIISLGKRDEIHGMTYRVWAVDLDGDNKPELITSLNSNTLAIHKNNATPGNIVMGTRIELPLGYTFDKIAVGDLDGDGKPDLAVPGGNDKKITVFRNLSDNNQLSFAPRIDYTADGRPASIVISDLNADGKPDIATADMDGTVSVYLNKMNAALQPVIRSFTPDSAKHNSVVTISGQRFTGATGVSFGGRPATSFQVLNDTTITAVVAYGNNGIVAVVTPVGVASKDSFVFIPETPVLTRFSPASGTRRTKVTITGKFLTGTKAVTFGGMPAQSFTIVSDSVVTAIVGGGNSGHVVVAGEIKKDSLPGFTYLPPVPVIAAFTPAVATKLDTVTIKGQQLDLVTSVSFGGVAAKNFIVINDSTLKAIVGDGKSGNIDVQSPAGTATHSGFIFKTPLPVLSDVIPYQGREGDTITLSGYNLQWVNAVSFGGVAATSIRVLSDNTVTAVLGKGAAGTVRITSPGGSAEWGAFGFIYPAPKITGFSPMAAKSGKTITIKGTGLSGVYEVFLGGAATKNLTALSDSVITVTVGEGATGPVKVTGYWGTDTLSEFTFIEPNPVITHFSPAIAAKGETVTIYGQDLQKAYAVTFGGAYAASMKLLSDSVITAVVGDGASGEVSVLLRTGNEVTRSGFTYRSPGIIVWNFSPARATTGGTVFIYGSDFHDITDVQFGGVSASSFELVSSAMVTAVVGPGASGAVTVIAGDQRSEAQGFTFLPQPIIDSFTPATAQEGSIVMIRGRSFSGATHVIFGGQTATSFTVVTDNLIRATVGKGASGDVMIALPTGATGKRSGFIFLNDSIAITVAGFTPASGAAGATITITGKGFRNATAVSFGGVPAAAFRVISDSVISAVVGNGGNGAVDVSSRFNFTSSLDGFTYLGEAAPLRFYPNPAVGYTWIDHPVSNEAKLFLLNLAGDILRVIPATPGSGKTQFNLSGIQPGYYYISWRDGSQSISKAIVISQ</sequence>
<dbReference type="Pfam" id="PF13517">
    <property type="entry name" value="FG-GAP_3"/>
    <property type="match status" value="8"/>
</dbReference>
<dbReference type="InterPro" id="IPR013517">
    <property type="entry name" value="FG-GAP"/>
</dbReference>
<dbReference type="InterPro" id="IPR013783">
    <property type="entry name" value="Ig-like_fold"/>
</dbReference>
<dbReference type="SUPFAM" id="SSF81296">
    <property type="entry name" value="E set domains"/>
    <property type="match status" value="18"/>
</dbReference>
<reference evidence="4 5" key="1">
    <citation type="submission" date="2022-10" db="EMBL/GenBank/DDBJ databases">
        <title>Chitinophaga nivalis PC15 sp. nov., isolated from Pyeongchang county, South Korea.</title>
        <authorList>
            <person name="Trinh H.N."/>
        </authorList>
    </citation>
    <scope>NUCLEOTIDE SEQUENCE [LARGE SCALE GENOMIC DNA]</scope>
    <source>
        <strain evidence="4 5">PC14</strain>
    </source>
</reference>
<comment type="caution">
    <text evidence="4">The sequence shown here is derived from an EMBL/GenBank/DDBJ whole genome shotgun (WGS) entry which is preliminary data.</text>
</comment>
<feature type="domain" description="IPT/TIG" evidence="3">
    <location>
        <begin position="872"/>
        <end position="953"/>
    </location>
</feature>
<dbReference type="InterPro" id="IPR014756">
    <property type="entry name" value="Ig_E-set"/>
</dbReference>
<dbReference type="InterPro" id="IPR028994">
    <property type="entry name" value="Integrin_alpha_N"/>
</dbReference>
<dbReference type="Gene3D" id="2.130.10.130">
    <property type="entry name" value="Integrin alpha, N-terminal"/>
    <property type="match status" value="2"/>
</dbReference>
<keyword evidence="1 2" id="KW-0732">Signal</keyword>
<feature type="domain" description="IPT/TIG" evidence="3">
    <location>
        <begin position="2413"/>
        <end position="2491"/>
    </location>
</feature>
<evidence type="ECO:0000259" key="3">
    <source>
        <dbReference type="SMART" id="SM00429"/>
    </source>
</evidence>
<dbReference type="SMART" id="SM00429">
    <property type="entry name" value="IPT"/>
    <property type="match status" value="5"/>
</dbReference>
<protein>
    <submittedName>
        <fullName evidence="4">IPT/TIG domain-containing protein</fullName>
    </submittedName>
</protein>
<dbReference type="CDD" id="cd00102">
    <property type="entry name" value="IPT"/>
    <property type="match status" value="3"/>
</dbReference>
<name>A0ABT3IQY4_9BACT</name>
<keyword evidence="5" id="KW-1185">Reference proteome</keyword>
<dbReference type="EMBL" id="JAPDNS010000002">
    <property type="protein sequence ID" value="MCW3486377.1"/>
    <property type="molecule type" value="Genomic_DNA"/>
</dbReference>
<dbReference type="InterPro" id="IPR002909">
    <property type="entry name" value="IPT_dom"/>
</dbReference>
<dbReference type="CDD" id="cd00603">
    <property type="entry name" value="IPT_PCSR"/>
    <property type="match status" value="1"/>
</dbReference>
<proteinExistence type="predicted"/>
<dbReference type="PANTHER" id="PTHR44103">
    <property type="entry name" value="PROPROTEIN CONVERTASE P"/>
    <property type="match status" value="1"/>
</dbReference>
<organism evidence="4 5">
    <name type="scientific">Chitinophaga nivalis</name>
    <dbReference type="NCBI Taxonomy" id="2991709"/>
    <lineage>
        <taxon>Bacteria</taxon>
        <taxon>Pseudomonadati</taxon>
        <taxon>Bacteroidota</taxon>
        <taxon>Chitinophagia</taxon>
        <taxon>Chitinophagales</taxon>
        <taxon>Chitinophagaceae</taxon>
        <taxon>Chitinophaga</taxon>
    </lineage>
</organism>
<feature type="domain" description="IPT/TIG" evidence="3">
    <location>
        <begin position="2093"/>
        <end position="2170"/>
    </location>
</feature>
<dbReference type="Proteomes" id="UP001207742">
    <property type="component" value="Unassembled WGS sequence"/>
</dbReference>
<evidence type="ECO:0000313" key="4">
    <source>
        <dbReference type="EMBL" id="MCW3486377.1"/>
    </source>
</evidence>
<dbReference type="RefSeq" id="WP_264733193.1">
    <property type="nucleotide sequence ID" value="NZ_JAPDNR010000001.1"/>
</dbReference>
<feature type="domain" description="IPT/TIG" evidence="3">
    <location>
        <begin position="2333"/>
        <end position="2410"/>
    </location>
</feature>
<accession>A0ABT3IQY4</accession>
<evidence type="ECO:0000256" key="1">
    <source>
        <dbReference type="ARBA" id="ARBA00022729"/>
    </source>
</evidence>
<dbReference type="Pfam" id="PF01833">
    <property type="entry name" value="TIG"/>
    <property type="match status" value="18"/>
</dbReference>